<dbReference type="InterPro" id="IPR051083">
    <property type="entry name" value="GrpII_Intron_Splice-Mob/Def"/>
</dbReference>
<dbReference type="RefSeq" id="WP_308951868.1">
    <property type="nucleotide sequence ID" value="NZ_JARXHW010000051.1"/>
</dbReference>
<evidence type="ECO:0000256" key="1">
    <source>
        <dbReference type="ARBA" id="ARBA00034120"/>
    </source>
</evidence>
<dbReference type="PANTHER" id="PTHR34047">
    <property type="entry name" value="NUCLEAR INTRON MATURASE 1, MITOCHONDRIAL-RELATED"/>
    <property type="match status" value="1"/>
</dbReference>
<dbReference type="InterPro" id="IPR043128">
    <property type="entry name" value="Rev_trsase/Diguanyl_cyclase"/>
</dbReference>
<keyword evidence="4" id="KW-1185">Reference proteome</keyword>
<dbReference type="SUPFAM" id="SSF56672">
    <property type="entry name" value="DNA/RNA polymerases"/>
    <property type="match status" value="1"/>
</dbReference>
<evidence type="ECO:0000259" key="2">
    <source>
        <dbReference type="PROSITE" id="PS50878"/>
    </source>
</evidence>
<dbReference type="PANTHER" id="PTHR34047:SF8">
    <property type="entry name" value="PROTEIN YKFC"/>
    <property type="match status" value="1"/>
</dbReference>
<dbReference type="Proteomes" id="UP001225316">
    <property type="component" value="Unassembled WGS sequence"/>
</dbReference>
<organism evidence="3 4">
    <name type="scientific">Thalassobacterium maritimum</name>
    <dbReference type="NCBI Taxonomy" id="3041265"/>
    <lineage>
        <taxon>Bacteria</taxon>
        <taxon>Pseudomonadati</taxon>
        <taxon>Verrucomicrobiota</taxon>
        <taxon>Opitutia</taxon>
        <taxon>Puniceicoccales</taxon>
        <taxon>Coraliomargaritaceae</taxon>
        <taxon>Thalassobacterium</taxon>
    </lineage>
</organism>
<keyword evidence="3" id="KW-0695">RNA-directed DNA polymerase</keyword>
<dbReference type="EC" id="2.7.7.49" evidence="3"/>
<keyword evidence="3" id="KW-0808">Transferase</keyword>
<dbReference type="GO" id="GO:0003964">
    <property type="term" value="F:RNA-directed DNA polymerase activity"/>
    <property type="evidence" value="ECO:0007669"/>
    <property type="project" value="UniProtKB-KW"/>
</dbReference>
<accession>A0ABU1B0M3</accession>
<evidence type="ECO:0000313" key="3">
    <source>
        <dbReference type="EMBL" id="MDQ8209079.1"/>
    </source>
</evidence>
<dbReference type="Pfam" id="PF00078">
    <property type="entry name" value="RVT_1"/>
    <property type="match status" value="1"/>
</dbReference>
<dbReference type="EMBL" id="JARXHW010000051">
    <property type="protein sequence ID" value="MDQ8209079.1"/>
    <property type="molecule type" value="Genomic_DNA"/>
</dbReference>
<dbReference type="CDD" id="cd01651">
    <property type="entry name" value="RT_G2_intron"/>
    <property type="match status" value="1"/>
</dbReference>
<dbReference type="InterPro" id="IPR030931">
    <property type="entry name" value="Group_II_RT_mat"/>
</dbReference>
<reference evidence="3 4" key="1">
    <citation type="submission" date="2023-04" db="EMBL/GenBank/DDBJ databases">
        <title>A novel bacteria isolated from coastal sediment.</title>
        <authorList>
            <person name="Liu X.-J."/>
            <person name="Du Z.-J."/>
        </authorList>
    </citation>
    <scope>NUCLEOTIDE SEQUENCE [LARGE SCALE GENOMIC DNA]</scope>
    <source>
        <strain evidence="3 4">SDUM461003</strain>
    </source>
</reference>
<protein>
    <submittedName>
        <fullName evidence="3">Group II intron reverse transcriptase/maturase</fullName>
        <ecNumber evidence="3">2.7.7.49</ecNumber>
    </submittedName>
</protein>
<dbReference type="InterPro" id="IPR000477">
    <property type="entry name" value="RT_dom"/>
</dbReference>
<feature type="domain" description="Reverse transcriptase" evidence="2">
    <location>
        <begin position="69"/>
        <end position="314"/>
    </location>
</feature>
<sequence length="454" mass="52587">MKSVSTKQLSIANAAKKYPHEPLTVLHPNLDLHWLWEASLRVRKNSASGVDGQTYADYEEGRRERLEALLTKAKDGSYRAPPVKRKYIPKDGGEQRGIGIPTLEDKILQRAVVMLLEPIYEEEFHDFSFGFRLRKSPHQALEYIYSQCYEQQVAYVLDVDLRKYFDTIDHGHLREILRRRVGDGVVTRLIDKWLKAGVWENGSVHYPEAGSPQGGVISPLLSNIYLHTVLDDWYVRDIRPHLKGKSYLVRYADDFVMGFANKADAESMLAALTARFAEYGLQIHPEKTRLVRFERPGRPANAGEKPETFDCSGSLRARSCRFARNLGFTHYWGKSRKGNSVVKRKTSGKRLRRTLGAIKEWGWKHRHLPLKEQQEQINRKLVGHYAYYGITGNSRSLGEVHYQVKRLWRKWLGRRNRDGPMNWKAFGQLLVNYPLTLPRIVHPYRKYAPSETMI</sequence>
<dbReference type="NCBIfam" id="TIGR04416">
    <property type="entry name" value="group_II_RT_mat"/>
    <property type="match status" value="1"/>
</dbReference>
<keyword evidence="3" id="KW-0548">Nucleotidyltransferase</keyword>
<dbReference type="Gene3D" id="3.30.70.270">
    <property type="match status" value="1"/>
</dbReference>
<gene>
    <name evidence="3" type="primary">ltrA</name>
    <name evidence="3" type="ORF">QEH52_16255</name>
</gene>
<dbReference type="PROSITE" id="PS50878">
    <property type="entry name" value="RT_POL"/>
    <property type="match status" value="1"/>
</dbReference>
<comment type="caution">
    <text evidence="3">The sequence shown here is derived from an EMBL/GenBank/DDBJ whole genome shotgun (WGS) entry which is preliminary data.</text>
</comment>
<evidence type="ECO:0000313" key="4">
    <source>
        <dbReference type="Proteomes" id="UP001225316"/>
    </source>
</evidence>
<proteinExistence type="inferred from homology"/>
<dbReference type="InterPro" id="IPR043502">
    <property type="entry name" value="DNA/RNA_pol_sf"/>
</dbReference>
<name>A0ABU1B0M3_9BACT</name>
<comment type="similarity">
    <text evidence="1">Belongs to the bacterial reverse transcriptase family.</text>
</comment>